<evidence type="ECO:0000313" key="1">
    <source>
        <dbReference type="EMBL" id="RSU06171.1"/>
    </source>
</evidence>
<dbReference type="EMBL" id="NGJZ01000004">
    <property type="protein sequence ID" value="RSU06171.1"/>
    <property type="molecule type" value="Genomic_DNA"/>
</dbReference>
<sequence>MSISDKEYNKLSDTVYWLDLKHKKYEPEITEGSIQKIDGHSYKILKIEDSFDNGMQAMAVAPVNKAGKVDMSKAVIACAGTNSDDNKDIQTKILIKKHLSKNTKSFVC</sequence>
<dbReference type="OrthoDB" id="6450827at2"/>
<protein>
    <submittedName>
        <fullName evidence="1">Uncharacterized protein</fullName>
    </submittedName>
</protein>
<organism evidence="1 2">
    <name type="scientific">Vagococcus entomophilus</name>
    <dbReference type="NCBI Taxonomy" id="1160095"/>
    <lineage>
        <taxon>Bacteria</taxon>
        <taxon>Bacillati</taxon>
        <taxon>Bacillota</taxon>
        <taxon>Bacilli</taxon>
        <taxon>Lactobacillales</taxon>
        <taxon>Enterococcaceae</taxon>
        <taxon>Vagococcus</taxon>
    </lineage>
</organism>
<accession>A0A430AF17</accession>
<comment type="caution">
    <text evidence="1">The sequence shown here is derived from an EMBL/GenBank/DDBJ whole genome shotgun (WGS) entry which is preliminary data.</text>
</comment>
<gene>
    <name evidence="1" type="ORF">CBF30_10665</name>
</gene>
<dbReference type="Proteomes" id="UP000288669">
    <property type="component" value="Unassembled WGS sequence"/>
</dbReference>
<name>A0A430AF17_9ENTE</name>
<evidence type="ECO:0000313" key="2">
    <source>
        <dbReference type="Proteomes" id="UP000288669"/>
    </source>
</evidence>
<dbReference type="AlphaFoldDB" id="A0A430AF17"/>
<proteinExistence type="predicted"/>
<keyword evidence="2" id="KW-1185">Reference proteome</keyword>
<reference evidence="1 2" key="1">
    <citation type="submission" date="2017-05" db="EMBL/GenBank/DDBJ databases">
        <title>Vagococcus spp. assemblies.</title>
        <authorList>
            <person name="Gulvik C.A."/>
        </authorList>
    </citation>
    <scope>NUCLEOTIDE SEQUENCE [LARGE SCALE GENOMIC DNA]</scope>
    <source>
        <strain evidence="1 2">DSM 24756</strain>
    </source>
</reference>
<dbReference type="RefSeq" id="WP_126826534.1">
    <property type="nucleotide sequence ID" value="NZ_JBHLWU010000003.1"/>
</dbReference>